<dbReference type="InterPro" id="IPR051010">
    <property type="entry name" value="BCAA_transport"/>
</dbReference>
<evidence type="ECO:0000259" key="3">
    <source>
        <dbReference type="Pfam" id="PF13458"/>
    </source>
</evidence>
<gene>
    <name evidence="4" type="ORF">SAMN04488528_104216</name>
</gene>
<keyword evidence="5" id="KW-1185">Reference proteome</keyword>
<accession>A0A1I1AQP1</accession>
<sequence length="390" mass="43352">MCYEEIKIGALYPLTGDYAFVGNSIKKALDFYVYLVNNQNEICIPKDLNIPKLGRRNIRLIWSDTRGDSEVALAEAKRLIEREGVTSIIGSYQSTVTSSVSLLTEVLKVPYVSPDADAGVLARRGLKYFFKVGTDDITYTNALFGMMQANGILNYSLGSLAENSVLGQGDVQSLINVSNKYGYDISILELYSSEIRDIKERLIQMQCYNPGIIFTGQLSKDAITTIKALKELNYYPKAMFDQTSDYASNEVLEATGADANYIVSAVPWAVGVTKKIPLAKVVNEMFKDLYSENLNSVNSESFTGIYVLIDAITRACSNTPEAIRKALVTTCIPKERLIMPWNGVCFNENGKNIFASSIVVQILNESLKIVWPGYFKEANLVFPAPQWNSR</sequence>
<protein>
    <submittedName>
        <fullName evidence="4">Amino acid/amide ABC transporter substrate-binding protein, HAAT family</fullName>
    </submittedName>
</protein>
<dbReference type="CDD" id="cd06340">
    <property type="entry name" value="PBP1_ABC_ligand_binding-like"/>
    <property type="match status" value="1"/>
</dbReference>
<evidence type="ECO:0000256" key="1">
    <source>
        <dbReference type="ARBA" id="ARBA00010062"/>
    </source>
</evidence>
<dbReference type="Proteomes" id="UP000198619">
    <property type="component" value="Unassembled WGS sequence"/>
</dbReference>
<reference evidence="4 5" key="1">
    <citation type="submission" date="2016-10" db="EMBL/GenBank/DDBJ databases">
        <authorList>
            <person name="de Groot N.N."/>
        </authorList>
    </citation>
    <scope>NUCLEOTIDE SEQUENCE [LARGE SCALE GENOMIC DNA]</scope>
    <source>
        <strain evidence="4 5">DSM 12271</strain>
    </source>
</reference>
<dbReference type="InterPro" id="IPR028082">
    <property type="entry name" value="Peripla_BP_I"/>
</dbReference>
<evidence type="ECO:0000313" key="4">
    <source>
        <dbReference type="EMBL" id="SFB39736.1"/>
    </source>
</evidence>
<evidence type="ECO:0000256" key="2">
    <source>
        <dbReference type="ARBA" id="ARBA00022729"/>
    </source>
</evidence>
<dbReference type="STRING" id="84698.SAMN04488528_104216"/>
<dbReference type="PANTHER" id="PTHR30483:SF37">
    <property type="entry name" value="ABC TRANSPORTER SUBSTRATE-BINDING PROTEIN"/>
    <property type="match status" value="1"/>
</dbReference>
<organism evidence="4 5">
    <name type="scientific">Clostridium frigidicarnis</name>
    <dbReference type="NCBI Taxonomy" id="84698"/>
    <lineage>
        <taxon>Bacteria</taxon>
        <taxon>Bacillati</taxon>
        <taxon>Bacillota</taxon>
        <taxon>Clostridia</taxon>
        <taxon>Eubacteriales</taxon>
        <taxon>Clostridiaceae</taxon>
        <taxon>Clostridium</taxon>
    </lineage>
</organism>
<keyword evidence="2" id="KW-0732">Signal</keyword>
<feature type="domain" description="Leucine-binding protein" evidence="3">
    <location>
        <begin position="5"/>
        <end position="329"/>
    </location>
</feature>
<dbReference type="EMBL" id="FOKI01000042">
    <property type="protein sequence ID" value="SFB39736.1"/>
    <property type="molecule type" value="Genomic_DNA"/>
</dbReference>
<comment type="similarity">
    <text evidence="1">Belongs to the leucine-binding protein family.</text>
</comment>
<dbReference type="PANTHER" id="PTHR30483">
    <property type="entry name" value="LEUCINE-SPECIFIC-BINDING PROTEIN"/>
    <property type="match status" value="1"/>
</dbReference>
<name>A0A1I1AQP1_9CLOT</name>
<dbReference type="AlphaFoldDB" id="A0A1I1AQP1"/>
<dbReference type="Pfam" id="PF13458">
    <property type="entry name" value="Peripla_BP_6"/>
    <property type="match status" value="1"/>
</dbReference>
<proteinExistence type="inferred from homology"/>
<dbReference type="RefSeq" id="WP_177199468.1">
    <property type="nucleotide sequence ID" value="NZ_FOKI01000042.1"/>
</dbReference>
<dbReference type="InterPro" id="IPR028081">
    <property type="entry name" value="Leu-bd"/>
</dbReference>
<dbReference type="SUPFAM" id="SSF53822">
    <property type="entry name" value="Periplasmic binding protein-like I"/>
    <property type="match status" value="1"/>
</dbReference>
<evidence type="ECO:0000313" key="5">
    <source>
        <dbReference type="Proteomes" id="UP000198619"/>
    </source>
</evidence>
<dbReference type="Gene3D" id="3.40.50.2300">
    <property type="match status" value="2"/>
</dbReference>